<feature type="compositionally biased region" description="Acidic residues" evidence="3">
    <location>
        <begin position="275"/>
        <end position="292"/>
    </location>
</feature>
<feature type="compositionally biased region" description="Basic and acidic residues" evidence="3">
    <location>
        <begin position="165"/>
        <end position="190"/>
    </location>
</feature>
<dbReference type="InParanoid" id="A0A1V8SYJ0"/>
<keyword evidence="5" id="KW-1185">Reference proteome</keyword>
<feature type="compositionally biased region" description="Low complexity" evidence="3">
    <location>
        <begin position="113"/>
        <end position="128"/>
    </location>
</feature>
<comment type="similarity">
    <text evidence="1">Belongs to the SPT2 family.</text>
</comment>
<evidence type="ECO:0000313" key="4">
    <source>
        <dbReference type="EMBL" id="OQO04144.1"/>
    </source>
</evidence>
<gene>
    <name evidence="4" type="ORF">B0A48_10754</name>
</gene>
<accession>A0A1V8SYJ0</accession>
<sequence>MTGGREEARNGVGSTRPAVSSLGAPRMNDSRPTSANGAGSLKRKAEDSHAGPPPKVARAGDSGSLAKTAPPGLTRAVLGNAVTAAISTMGISKPPSRFQLTGSNGKPLPTAVSRAPAGPASATTTSVAAAPKPALKGYAAILAKAKESEALLKASGSTLIVHKPTERITKRERDRMKVDAIEKQRTDRLGARKGSAAAQEGRSRSGTPNVGKPGERPKKGPAPVAYQGTMRKGPVPLAYKGTMRTAPPGQPAKSSKAKDKHGGQDKYGGYASWSDIDDAEDEDEGDYDSESDMEARMDEIDEEEELATKVARKEDQEALVEEARLKREKLARKQKLMALSKNAREKKKF</sequence>
<dbReference type="SMART" id="SM00784">
    <property type="entry name" value="SPT2"/>
    <property type="match status" value="1"/>
</dbReference>
<name>A0A1V8SYJ0_9PEZI</name>
<proteinExistence type="inferred from homology"/>
<evidence type="ECO:0008006" key="6">
    <source>
        <dbReference type="Google" id="ProtNLM"/>
    </source>
</evidence>
<dbReference type="AlphaFoldDB" id="A0A1V8SYJ0"/>
<feature type="region of interest" description="Disordered" evidence="3">
    <location>
        <begin position="1"/>
        <end position="73"/>
    </location>
</feature>
<evidence type="ECO:0000256" key="3">
    <source>
        <dbReference type="SAM" id="MobiDB-lite"/>
    </source>
</evidence>
<dbReference type="Pfam" id="PF08243">
    <property type="entry name" value="SPT2"/>
    <property type="match status" value="1"/>
</dbReference>
<evidence type="ECO:0000256" key="2">
    <source>
        <dbReference type="ARBA" id="ARBA00023054"/>
    </source>
</evidence>
<dbReference type="InterPro" id="IPR013256">
    <property type="entry name" value="Chromatin_SPT2"/>
</dbReference>
<evidence type="ECO:0000313" key="5">
    <source>
        <dbReference type="Proteomes" id="UP000192596"/>
    </source>
</evidence>
<comment type="caution">
    <text evidence="4">The sequence shown here is derived from an EMBL/GenBank/DDBJ whole genome shotgun (WGS) entry which is preliminary data.</text>
</comment>
<dbReference type="Proteomes" id="UP000192596">
    <property type="component" value="Unassembled WGS sequence"/>
</dbReference>
<reference evidence="5" key="1">
    <citation type="submission" date="2017-03" db="EMBL/GenBank/DDBJ databases">
        <title>Genomes of endolithic fungi from Antarctica.</title>
        <authorList>
            <person name="Coleine C."/>
            <person name="Masonjones S."/>
            <person name="Stajich J.E."/>
        </authorList>
    </citation>
    <scope>NUCLEOTIDE SEQUENCE [LARGE SCALE GENOMIC DNA]</scope>
    <source>
        <strain evidence="5">CCFEE 5527</strain>
    </source>
</reference>
<keyword evidence="2" id="KW-0175">Coiled coil</keyword>
<evidence type="ECO:0000256" key="1">
    <source>
        <dbReference type="ARBA" id="ARBA00006461"/>
    </source>
</evidence>
<feature type="region of interest" description="Disordered" evidence="3">
    <location>
        <begin position="90"/>
        <end position="128"/>
    </location>
</feature>
<feature type="region of interest" description="Disordered" evidence="3">
    <location>
        <begin position="165"/>
        <end position="294"/>
    </location>
</feature>
<dbReference type="OrthoDB" id="5430658at2759"/>
<dbReference type="STRING" id="1507870.A0A1V8SYJ0"/>
<organism evidence="4 5">
    <name type="scientific">Cryoendolithus antarcticus</name>
    <dbReference type="NCBI Taxonomy" id="1507870"/>
    <lineage>
        <taxon>Eukaryota</taxon>
        <taxon>Fungi</taxon>
        <taxon>Dikarya</taxon>
        <taxon>Ascomycota</taxon>
        <taxon>Pezizomycotina</taxon>
        <taxon>Dothideomycetes</taxon>
        <taxon>Dothideomycetidae</taxon>
        <taxon>Cladosporiales</taxon>
        <taxon>Cladosporiaceae</taxon>
        <taxon>Cryoendolithus</taxon>
    </lineage>
</organism>
<protein>
    <recommendedName>
        <fullName evidence="6">SPT2 chromatin protein</fullName>
    </recommendedName>
</protein>
<dbReference type="EMBL" id="NAJO01000022">
    <property type="protein sequence ID" value="OQO04144.1"/>
    <property type="molecule type" value="Genomic_DNA"/>
</dbReference>